<evidence type="ECO:0000256" key="8">
    <source>
        <dbReference type="RuleBase" id="RU000612"/>
    </source>
</evidence>
<evidence type="ECO:0000256" key="5">
    <source>
        <dbReference type="ARBA" id="ARBA00023235"/>
    </source>
</evidence>
<dbReference type="AlphaFoldDB" id="A0A2W5KLL1"/>
<comment type="pathway">
    <text evidence="7">Carbohydrate biosynthesis; gluconeogenesis.</text>
</comment>
<proteinExistence type="inferred from homology"/>
<dbReference type="InterPro" id="IPR035476">
    <property type="entry name" value="SIS_PGI_1"/>
</dbReference>
<evidence type="ECO:0000256" key="2">
    <source>
        <dbReference type="ARBA" id="ARBA00006604"/>
    </source>
</evidence>
<dbReference type="GO" id="GO:0005829">
    <property type="term" value="C:cytosol"/>
    <property type="evidence" value="ECO:0007669"/>
    <property type="project" value="TreeGrafter"/>
</dbReference>
<dbReference type="GO" id="GO:0097367">
    <property type="term" value="F:carbohydrate derivative binding"/>
    <property type="evidence" value="ECO:0007669"/>
    <property type="project" value="InterPro"/>
</dbReference>
<evidence type="ECO:0000256" key="4">
    <source>
        <dbReference type="ARBA" id="ARBA00023152"/>
    </source>
</evidence>
<name>A0A2W5KLL1_ANCNO</name>
<keyword evidence="7" id="KW-0963">Cytoplasm</keyword>
<evidence type="ECO:0000256" key="3">
    <source>
        <dbReference type="ARBA" id="ARBA00022432"/>
    </source>
</evidence>
<dbReference type="HAMAP" id="MF_00473">
    <property type="entry name" value="G6P_isomerase"/>
    <property type="match status" value="1"/>
</dbReference>
<dbReference type="Proteomes" id="UP000249577">
    <property type="component" value="Unassembled WGS sequence"/>
</dbReference>
<dbReference type="PROSITE" id="PS51463">
    <property type="entry name" value="P_GLUCOSE_ISOMERASE_3"/>
    <property type="match status" value="1"/>
</dbReference>
<protein>
    <recommendedName>
        <fullName evidence="7">Glucose-6-phosphate isomerase</fullName>
        <shortName evidence="7">GPI</shortName>
        <ecNumber evidence="7">5.3.1.9</ecNumber>
    </recommendedName>
    <alternativeName>
        <fullName evidence="7">Phosphoglucose isomerase</fullName>
        <shortName evidence="7">PGI</shortName>
    </alternativeName>
    <alternativeName>
        <fullName evidence="7">Phosphohexose isomerase</fullName>
        <shortName evidence="7">PHI</shortName>
    </alternativeName>
</protein>
<gene>
    <name evidence="7" type="primary">pgi</name>
    <name evidence="9" type="ORF">DI565_04475</name>
</gene>
<sequence length="546" mass="59211">MPSPRDEILDRLAKHWRTIADMPARQLFEDDPERFRRFSVTLDDLLFDYSKTRLTAETVSLLAELARATDVEGRREAMFSGEKINTTEDRAVLHTALRAPAGAKILVDGEDVMPEVLAERNKAAAFAEAVRSGEIRGATGERFTDVVNIGIGGSDLGPAMAAIALNPYVQKSMKGHFVSNVDGAHIHDVLEGLDPARTLVLVASKTFTTLETMANAHAARKWLVGGLGEDAVAAHFAAISTNAEAVSAFGMDTGRMFQFWDWVGGRYSLWSVIGLSVEILIGADNFQSFLDGAHEVDVHFRNAPIERNIPMLMGLIGVWHRNVCGYATQAVLPYDQRLARFPAYLQQLDMESNGKSVTLEGSPVTLATGPVVWGEPGTNGQHAFYQLMHQGTNVVPADILMAAVPHENVGDQHAMLLANALAQGEAFMRGRTTAEAAEILAKSGSSAEDAAALAPHKTFPGSRPTCAILYRTLDPRTLGRLIALYEHKVFVQGTIWGINSFDQWGVELGKELAKRLIPVVKGEAGTNGLDASTRGLVEHLAALRRG</sequence>
<dbReference type="EC" id="5.3.1.9" evidence="7"/>
<dbReference type="GO" id="GO:0004347">
    <property type="term" value="F:glucose-6-phosphate isomerase activity"/>
    <property type="evidence" value="ECO:0007669"/>
    <property type="project" value="UniProtKB-UniRule"/>
</dbReference>
<dbReference type="InterPro" id="IPR035482">
    <property type="entry name" value="SIS_PGI_2"/>
</dbReference>
<evidence type="ECO:0000313" key="10">
    <source>
        <dbReference type="Proteomes" id="UP000249577"/>
    </source>
</evidence>
<dbReference type="PROSITE" id="PS00174">
    <property type="entry name" value="P_GLUCOSE_ISOMERASE_2"/>
    <property type="match status" value="1"/>
</dbReference>
<dbReference type="CDD" id="cd05016">
    <property type="entry name" value="SIS_PGI_2"/>
    <property type="match status" value="1"/>
</dbReference>
<dbReference type="Gene3D" id="3.40.50.10490">
    <property type="entry name" value="Glucose-6-phosphate isomerase like protein, domain 1"/>
    <property type="match status" value="2"/>
</dbReference>
<dbReference type="Gene3D" id="1.10.1390.10">
    <property type="match status" value="1"/>
</dbReference>
<dbReference type="InterPro" id="IPR023096">
    <property type="entry name" value="G6P_Isomerase_C"/>
</dbReference>
<dbReference type="EMBL" id="QFPN01000002">
    <property type="protein sequence ID" value="PZQ17981.1"/>
    <property type="molecule type" value="Genomic_DNA"/>
</dbReference>
<dbReference type="GO" id="GO:0051156">
    <property type="term" value="P:glucose 6-phosphate metabolic process"/>
    <property type="evidence" value="ECO:0007669"/>
    <property type="project" value="TreeGrafter"/>
</dbReference>
<comment type="function">
    <text evidence="7">Catalyzes the reversible isomerization of glucose-6-phosphate to fructose-6-phosphate.</text>
</comment>
<dbReference type="GO" id="GO:0048029">
    <property type="term" value="F:monosaccharide binding"/>
    <property type="evidence" value="ECO:0007669"/>
    <property type="project" value="TreeGrafter"/>
</dbReference>
<dbReference type="PANTHER" id="PTHR11469:SF1">
    <property type="entry name" value="GLUCOSE-6-PHOSPHATE ISOMERASE"/>
    <property type="match status" value="1"/>
</dbReference>
<keyword evidence="4 7" id="KW-0324">Glycolysis</keyword>
<dbReference type="UniPathway" id="UPA00138"/>
<evidence type="ECO:0000313" key="9">
    <source>
        <dbReference type="EMBL" id="PZQ17981.1"/>
    </source>
</evidence>
<dbReference type="GO" id="GO:0006096">
    <property type="term" value="P:glycolytic process"/>
    <property type="evidence" value="ECO:0007669"/>
    <property type="project" value="UniProtKB-UniRule"/>
</dbReference>
<keyword evidence="5 7" id="KW-0413">Isomerase</keyword>
<comment type="subcellular location">
    <subcellularLocation>
        <location evidence="7">Cytoplasm</location>
    </subcellularLocation>
</comment>
<accession>A0A2W5KLL1</accession>
<dbReference type="InterPro" id="IPR001672">
    <property type="entry name" value="G6P_Isomerase"/>
</dbReference>
<organism evidence="9 10">
    <name type="scientific">Ancylobacter novellus</name>
    <name type="common">Thiobacillus novellus</name>
    <dbReference type="NCBI Taxonomy" id="921"/>
    <lineage>
        <taxon>Bacteria</taxon>
        <taxon>Pseudomonadati</taxon>
        <taxon>Pseudomonadota</taxon>
        <taxon>Alphaproteobacteria</taxon>
        <taxon>Hyphomicrobiales</taxon>
        <taxon>Xanthobacteraceae</taxon>
        <taxon>Ancylobacter</taxon>
    </lineage>
</organism>
<feature type="active site" evidence="7">
    <location>
        <position position="510"/>
    </location>
</feature>
<dbReference type="Pfam" id="PF00342">
    <property type="entry name" value="PGI"/>
    <property type="match status" value="1"/>
</dbReference>
<reference evidence="9 10" key="1">
    <citation type="submission" date="2017-08" db="EMBL/GenBank/DDBJ databases">
        <title>Infants hospitalized years apart are colonized by the same room-sourced microbial strains.</title>
        <authorList>
            <person name="Brooks B."/>
            <person name="Olm M.R."/>
            <person name="Firek B.A."/>
            <person name="Baker R."/>
            <person name="Thomas B.C."/>
            <person name="Morowitz M.J."/>
            <person name="Banfield J.F."/>
        </authorList>
    </citation>
    <scope>NUCLEOTIDE SEQUENCE [LARGE SCALE GENOMIC DNA]</scope>
    <source>
        <strain evidence="9">S2_005_003_R2_43</strain>
    </source>
</reference>
<comment type="pathway">
    <text evidence="1 7 8">Carbohydrate degradation; glycolysis; D-glyceraldehyde 3-phosphate and glycerone phosphate from D-glucose: step 2/4.</text>
</comment>
<dbReference type="SUPFAM" id="SSF53697">
    <property type="entry name" value="SIS domain"/>
    <property type="match status" value="1"/>
</dbReference>
<dbReference type="NCBIfam" id="NF001211">
    <property type="entry name" value="PRK00179.1"/>
    <property type="match status" value="1"/>
</dbReference>
<dbReference type="PRINTS" id="PR00662">
    <property type="entry name" value="G6PISOMERASE"/>
</dbReference>
<dbReference type="GO" id="GO:0006094">
    <property type="term" value="P:gluconeogenesis"/>
    <property type="evidence" value="ECO:0007669"/>
    <property type="project" value="UniProtKB-UniRule"/>
</dbReference>
<dbReference type="PANTHER" id="PTHR11469">
    <property type="entry name" value="GLUCOSE-6-PHOSPHATE ISOMERASE"/>
    <property type="match status" value="1"/>
</dbReference>
<dbReference type="InterPro" id="IPR018189">
    <property type="entry name" value="Phosphoglucose_isomerase_CS"/>
</dbReference>
<comment type="similarity">
    <text evidence="2 7 8">Belongs to the GPI family.</text>
</comment>
<dbReference type="UniPathway" id="UPA00109">
    <property type="reaction ID" value="UER00181"/>
</dbReference>
<evidence type="ECO:0000256" key="6">
    <source>
        <dbReference type="ARBA" id="ARBA00029321"/>
    </source>
</evidence>
<evidence type="ECO:0000256" key="1">
    <source>
        <dbReference type="ARBA" id="ARBA00004926"/>
    </source>
</evidence>
<dbReference type="CDD" id="cd05015">
    <property type="entry name" value="SIS_PGI_1"/>
    <property type="match status" value="1"/>
</dbReference>
<feature type="active site" description="Proton donor" evidence="7">
    <location>
        <position position="351"/>
    </location>
</feature>
<keyword evidence="3 7" id="KW-0312">Gluconeogenesis</keyword>
<dbReference type="InterPro" id="IPR046348">
    <property type="entry name" value="SIS_dom_sf"/>
</dbReference>
<feature type="active site" evidence="7">
    <location>
        <position position="382"/>
    </location>
</feature>
<comment type="catalytic activity">
    <reaction evidence="6 7 8">
        <text>alpha-D-glucose 6-phosphate = beta-D-fructose 6-phosphate</text>
        <dbReference type="Rhea" id="RHEA:11816"/>
        <dbReference type="ChEBI" id="CHEBI:57634"/>
        <dbReference type="ChEBI" id="CHEBI:58225"/>
        <dbReference type="EC" id="5.3.1.9"/>
    </reaction>
</comment>
<comment type="caution">
    <text evidence="9">The sequence shown here is derived from an EMBL/GenBank/DDBJ whole genome shotgun (WGS) entry which is preliminary data.</text>
</comment>
<evidence type="ECO:0000256" key="7">
    <source>
        <dbReference type="HAMAP-Rule" id="MF_00473"/>
    </source>
</evidence>